<feature type="domain" description="RNA polymerase sigma factor 70 region 4 type 2" evidence="6">
    <location>
        <begin position="139"/>
        <end position="184"/>
    </location>
</feature>
<dbReference type="Pfam" id="PF04542">
    <property type="entry name" value="Sigma70_r2"/>
    <property type="match status" value="1"/>
</dbReference>
<keyword evidence="2" id="KW-0805">Transcription regulation</keyword>
<dbReference type="InterPro" id="IPR036388">
    <property type="entry name" value="WH-like_DNA-bd_sf"/>
</dbReference>
<comment type="similarity">
    <text evidence="1">Belongs to the sigma-70 factor family. ECF subfamily.</text>
</comment>
<dbReference type="PANTHER" id="PTHR43133:SF53">
    <property type="entry name" value="ECF RNA POLYMERASE SIGMA-E FACTOR"/>
    <property type="match status" value="1"/>
</dbReference>
<keyword evidence="8" id="KW-1185">Reference proteome</keyword>
<evidence type="ECO:0000256" key="3">
    <source>
        <dbReference type="ARBA" id="ARBA00023082"/>
    </source>
</evidence>
<evidence type="ECO:0000259" key="5">
    <source>
        <dbReference type="Pfam" id="PF04542"/>
    </source>
</evidence>
<dbReference type="NCBIfam" id="TIGR02937">
    <property type="entry name" value="sigma70-ECF"/>
    <property type="match status" value="1"/>
</dbReference>
<organism evidence="7 8">
    <name type="scientific">Brumicola blandensis</name>
    <dbReference type="NCBI Taxonomy" id="3075611"/>
    <lineage>
        <taxon>Bacteria</taxon>
        <taxon>Pseudomonadati</taxon>
        <taxon>Pseudomonadota</taxon>
        <taxon>Gammaproteobacteria</taxon>
        <taxon>Alteromonadales</taxon>
        <taxon>Alteromonadaceae</taxon>
        <taxon>Brumicola</taxon>
    </lineage>
</organism>
<dbReference type="InterPro" id="IPR013325">
    <property type="entry name" value="RNA_pol_sigma_r2"/>
</dbReference>
<proteinExistence type="inferred from homology"/>
<keyword evidence="3" id="KW-0731">Sigma factor</keyword>
<evidence type="ECO:0000256" key="2">
    <source>
        <dbReference type="ARBA" id="ARBA00023015"/>
    </source>
</evidence>
<evidence type="ECO:0000256" key="4">
    <source>
        <dbReference type="ARBA" id="ARBA00023163"/>
    </source>
</evidence>
<protein>
    <submittedName>
        <fullName evidence="7">Sigma-70 family RNA polymerase sigma factor</fullName>
    </submittedName>
</protein>
<dbReference type="AlphaFoldDB" id="A0AAW8R311"/>
<dbReference type="EMBL" id="JAVRIE010000001">
    <property type="protein sequence ID" value="MDT0581518.1"/>
    <property type="molecule type" value="Genomic_DNA"/>
</dbReference>
<dbReference type="InterPro" id="IPR039425">
    <property type="entry name" value="RNA_pol_sigma-70-like"/>
</dbReference>
<dbReference type="GO" id="GO:0006352">
    <property type="term" value="P:DNA-templated transcription initiation"/>
    <property type="evidence" value="ECO:0007669"/>
    <property type="project" value="InterPro"/>
</dbReference>
<dbReference type="Gene3D" id="1.10.10.10">
    <property type="entry name" value="Winged helix-like DNA-binding domain superfamily/Winged helix DNA-binding domain"/>
    <property type="match status" value="1"/>
</dbReference>
<evidence type="ECO:0000259" key="6">
    <source>
        <dbReference type="Pfam" id="PF08281"/>
    </source>
</evidence>
<name>A0AAW8R311_9ALTE</name>
<dbReference type="GO" id="GO:0016987">
    <property type="term" value="F:sigma factor activity"/>
    <property type="evidence" value="ECO:0007669"/>
    <property type="project" value="UniProtKB-KW"/>
</dbReference>
<accession>A0AAW8R311</accession>
<feature type="domain" description="RNA polymerase sigma-70 region 2" evidence="5">
    <location>
        <begin position="41"/>
        <end position="107"/>
    </location>
</feature>
<dbReference type="GO" id="GO:0003677">
    <property type="term" value="F:DNA binding"/>
    <property type="evidence" value="ECO:0007669"/>
    <property type="project" value="InterPro"/>
</dbReference>
<keyword evidence="4" id="KW-0804">Transcription</keyword>
<dbReference type="SUPFAM" id="SSF88659">
    <property type="entry name" value="Sigma3 and sigma4 domains of RNA polymerase sigma factors"/>
    <property type="match status" value="1"/>
</dbReference>
<dbReference type="Pfam" id="PF08281">
    <property type="entry name" value="Sigma70_r4_2"/>
    <property type="match status" value="1"/>
</dbReference>
<reference evidence="7 8" key="1">
    <citation type="submission" date="2023-09" db="EMBL/GenBank/DDBJ databases">
        <authorList>
            <person name="Rey-Velasco X."/>
        </authorList>
    </citation>
    <scope>NUCLEOTIDE SEQUENCE [LARGE SCALE GENOMIC DNA]</scope>
    <source>
        <strain evidence="7 8">W409</strain>
    </source>
</reference>
<sequence>MKATEHEHNRVSDRLSQMDDSELVRIAKLQLPYVTAAYEVLFHRYHKPLVKICYRYLRSMEEAEETVSDAMFNVFNNIAQFEQRASFKTWVYKIAHNLALSKLRKKQLDLVDMDEAAHVAAEQENDDTNDNKKHIDKWLDTLSIEDRSIIVFRVVGGLEFADIAHIVDQKLSTVKMRYKRALDKVEETNNKRGSD</sequence>
<dbReference type="InterPro" id="IPR013249">
    <property type="entry name" value="RNA_pol_sigma70_r4_t2"/>
</dbReference>
<dbReference type="Gene3D" id="1.10.1740.10">
    <property type="match status" value="1"/>
</dbReference>
<dbReference type="InterPro" id="IPR013324">
    <property type="entry name" value="RNA_pol_sigma_r3/r4-like"/>
</dbReference>
<dbReference type="Proteomes" id="UP001249020">
    <property type="component" value="Unassembled WGS sequence"/>
</dbReference>
<comment type="caution">
    <text evidence="7">The sequence shown here is derived from an EMBL/GenBank/DDBJ whole genome shotgun (WGS) entry which is preliminary data.</text>
</comment>
<evidence type="ECO:0000256" key="1">
    <source>
        <dbReference type="ARBA" id="ARBA00010641"/>
    </source>
</evidence>
<dbReference type="InterPro" id="IPR014284">
    <property type="entry name" value="RNA_pol_sigma-70_dom"/>
</dbReference>
<evidence type="ECO:0000313" key="8">
    <source>
        <dbReference type="Proteomes" id="UP001249020"/>
    </source>
</evidence>
<dbReference type="SUPFAM" id="SSF88946">
    <property type="entry name" value="Sigma2 domain of RNA polymerase sigma factors"/>
    <property type="match status" value="1"/>
</dbReference>
<dbReference type="PANTHER" id="PTHR43133">
    <property type="entry name" value="RNA POLYMERASE ECF-TYPE SIGMA FACTO"/>
    <property type="match status" value="1"/>
</dbReference>
<dbReference type="InterPro" id="IPR007627">
    <property type="entry name" value="RNA_pol_sigma70_r2"/>
</dbReference>
<gene>
    <name evidence="7" type="ORF">RM544_03135</name>
</gene>
<dbReference type="RefSeq" id="WP_311360311.1">
    <property type="nucleotide sequence ID" value="NZ_JAVRIE010000001.1"/>
</dbReference>
<evidence type="ECO:0000313" key="7">
    <source>
        <dbReference type="EMBL" id="MDT0581518.1"/>
    </source>
</evidence>